<comment type="caution">
    <text evidence="2">The sequence shown here is derived from an EMBL/GenBank/DDBJ whole genome shotgun (WGS) entry which is preliminary data.</text>
</comment>
<name>A0A9X2AD70_9BACL</name>
<keyword evidence="3" id="KW-1185">Reference proteome</keyword>
<dbReference type="RefSeq" id="WP_241716365.1">
    <property type="nucleotide sequence ID" value="NZ_JALBUF010000017.1"/>
</dbReference>
<dbReference type="EMBL" id="JALBUF010000017">
    <property type="protein sequence ID" value="MCI0184569.1"/>
    <property type="molecule type" value="Genomic_DNA"/>
</dbReference>
<gene>
    <name evidence="2" type="ORF">MM817_02866</name>
</gene>
<accession>A0A9X2AD70</accession>
<feature type="region of interest" description="Disordered" evidence="1">
    <location>
        <begin position="1"/>
        <end position="26"/>
    </location>
</feature>
<reference evidence="2" key="1">
    <citation type="submission" date="2022-03" db="EMBL/GenBank/DDBJ databases">
        <title>Draft Genome Sequence of Firmicute Strain S0AB, a Heterotrophic Iron/Sulfur-Oxidizing Extreme Acidophile.</title>
        <authorList>
            <person name="Vergara E."/>
            <person name="Pakostova E."/>
            <person name="Johnson D.B."/>
            <person name="Holmes D.S."/>
        </authorList>
    </citation>
    <scope>NUCLEOTIDE SEQUENCE</scope>
    <source>
        <strain evidence="2">S0AB</strain>
    </source>
</reference>
<proteinExistence type="predicted"/>
<sequence>MAKREKPSHVQVLRKERGTSGKPTTDDQVLSDAMIDLLYDRIVKDPQTNRRLSKRVHSFSPDVAHQGEDVWVLVAEEITPIKTSQGDLTLHDFLKGFRAGAEIHVHRDEILFGLLTLVAEQESFRVAPVGKTWWAVSRAGSLNESGEEKS</sequence>
<organism evidence="2 3">
    <name type="scientific">Sulfoacidibacillus ferrooxidans</name>
    <dbReference type="NCBI Taxonomy" id="2005001"/>
    <lineage>
        <taxon>Bacteria</taxon>
        <taxon>Bacillati</taxon>
        <taxon>Bacillota</taxon>
        <taxon>Bacilli</taxon>
        <taxon>Bacillales</taxon>
        <taxon>Alicyclobacillaceae</taxon>
        <taxon>Sulfoacidibacillus</taxon>
    </lineage>
</organism>
<dbReference type="AlphaFoldDB" id="A0A9X2AD70"/>
<protein>
    <submittedName>
        <fullName evidence="2">Uncharacterized protein</fullName>
    </submittedName>
</protein>
<evidence type="ECO:0000313" key="3">
    <source>
        <dbReference type="Proteomes" id="UP001139263"/>
    </source>
</evidence>
<evidence type="ECO:0000313" key="2">
    <source>
        <dbReference type="EMBL" id="MCI0184569.1"/>
    </source>
</evidence>
<feature type="compositionally biased region" description="Basic and acidic residues" evidence="1">
    <location>
        <begin position="1"/>
        <end position="19"/>
    </location>
</feature>
<evidence type="ECO:0000256" key="1">
    <source>
        <dbReference type="SAM" id="MobiDB-lite"/>
    </source>
</evidence>
<dbReference type="Proteomes" id="UP001139263">
    <property type="component" value="Unassembled WGS sequence"/>
</dbReference>